<feature type="transmembrane region" description="Helical" evidence="1">
    <location>
        <begin position="12"/>
        <end position="34"/>
    </location>
</feature>
<keyword evidence="1" id="KW-0812">Transmembrane</keyword>
<dbReference type="AlphaFoldDB" id="A0A372MA54"/>
<organism evidence="2 3">
    <name type="scientific">Streptomyces triticagri</name>
    <dbReference type="NCBI Taxonomy" id="2293568"/>
    <lineage>
        <taxon>Bacteria</taxon>
        <taxon>Bacillati</taxon>
        <taxon>Actinomycetota</taxon>
        <taxon>Actinomycetes</taxon>
        <taxon>Kitasatosporales</taxon>
        <taxon>Streptomycetaceae</taxon>
        <taxon>Streptomyces</taxon>
    </lineage>
</organism>
<dbReference type="Proteomes" id="UP000263094">
    <property type="component" value="Unassembled WGS sequence"/>
</dbReference>
<evidence type="ECO:0000256" key="1">
    <source>
        <dbReference type="SAM" id="Phobius"/>
    </source>
</evidence>
<dbReference type="EMBL" id="QUAK01000041">
    <property type="protein sequence ID" value="RFU87167.1"/>
    <property type="molecule type" value="Genomic_DNA"/>
</dbReference>
<keyword evidence="1" id="KW-0472">Membrane</keyword>
<comment type="caution">
    <text evidence="2">The sequence shown here is derived from an EMBL/GenBank/DDBJ whole genome shotgun (WGS) entry which is preliminary data.</text>
</comment>
<keyword evidence="1" id="KW-1133">Transmembrane helix</keyword>
<name>A0A372MA54_9ACTN</name>
<proteinExistence type="predicted"/>
<protein>
    <submittedName>
        <fullName evidence="2">Uncharacterized protein</fullName>
    </submittedName>
</protein>
<evidence type="ECO:0000313" key="3">
    <source>
        <dbReference type="Proteomes" id="UP000263094"/>
    </source>
</evidence>
<sequence length="69" mass="6837">MLAAPGLSPGRLGCGAFLWIAVIVGIVGACQGSGSDSVPPASPSPVVSDPGYTDSLCEGSDHALYDDCK</sequence>
<gene>
    <name evidence="2" type="ORF">DY218_08375</name>
</gene>
<keyword evidence="3" id="KW-1185">Reference proteome</keyword>
<evidence type="ECO:0000313" key="2">
    <source>
        <dbReference type="EMBL" id="RFU87167.1"/>
    </source>
</evidence>
<reference evidence="2 3" key="1">
    <citation type="submission" date="2018-08" db="EMBL/GenBank/DDBJ databases">
        <title>Isolation, diversity and antifungal activity of Actinobacteria from wheat.</title>
        <authorList>
            <person name="Han C."/>
        </authorList>
    </citation>
    <scope>NUCLEOTIDE SEQUENCE [LARGE SCALE GENOMIC DNA]</scope>
    <source>
        <strain evidence="2 3">NEAU-YY421</strain>
    </source>
</reference>
<accession>A0A372MA54</accession>